<gene>
    <name evidence="2" type="ORF">GCM10009038_19500</name>
</gene>
<organism evidence="2 3">
    <name type="scientific">Salinicola rhizosphaerae</name>
    <dbReference type="NCBI Taxonomy" id="1443141"/>
    <lineage>
        <taxon>Bacteria</taxon>
        <taxon>Pseudomonadati</taxon>
        <taxon>Pseudomonadota</taxon>
        <taxon>Gammaproteobacteria</taxon>
        <taxon>Oceanospirillales</taxon>
        <taxon>Halomonadaceae</taxon>
        <taxon>Salinicola</taxon>
    </lineage>
</organism>
<dbReference type="EMBL" id="BMZI01000004">
    <property type="protein sequence ID" value="GHB20796.1"/>
    <property type="molecule type" value="Genomic_DNA"/>
</dbReference>
<sequence>MSSPGVRAPSEARECMCKSTPRTSASLSGKACKTGPDIAEADGNSEEQATIGMTPNGVFVRIERLW</sequence>
<accession>A0ABQ3DYS9</accession>
<dbReference type="Proteomes" id="UP000646745">
    <property type="component" value="Unassembled WGS sequence"/>
</dbReference>
<comment type="caution">
    <text evidence="2">The sequence shown here is derived from an EMBL/GenBank/DDBJ whole genome shotgun (WGS) entry which is preliminary data.</text>
</comment>
<reference evidence="3" key="1">
    <citation type="journal article" date="2019" name="Int. J. Syst. Evol. Microbiol.">
        <title>The Global Catalogue of Microorganisms (GCM) 10K type strain sequencing project: providing services to taxonomists for standard genome sequencing and annotation.</title>
        <authorList>
            <consortium name="The Broad Institute Genomics Platform"/>
            <consortium name="The Broad Institute Genome Sequencing Center for Infectious Disease"/>
            <person name="Wu L."/>
            <person name="Ma J."/>
        </authorList>
    </citation>
    <scope>NUCLEOTIDE SEQUENCE [LARGE SCALE GENOMIC DNA]</scope>
    <source>
        <strain evidence="3">KCTC 32998</strain>
    </source>
</reference>
<name>A0ABQ3DYS9_9GAMM</name>
<keyword evidence="3" id="KW-1185">Reference proteome</keyword>
<proteinExistence type="predicted"/>
<evidence type="ECO:0000313" key="2">
    <source>
        <dbReference type="EMBL" id="GHB20796.1"/>
    </source>
</evidence>
<feature type="region of interest" description="Disordered" evidence="1">
    <location>
        <begin position="1"/>
        <end position="34"/>
    </location>
</feature>
<evidence type="ECO:0000256" key="1">
    <source>
        <dbReference type="SAM" id="MobiDB-lite"/>
    </source>
</evidence>
<evidence type="ECO:0000313" key="3">
    <source>
        <dbReference type="Proteomes" id="UP000646745"/>
    </source>
</evidence>
<protein>
    <submittedName>
        <fullName evidence="2">Uncharacterized protein</fullName>
    </submittedName>
</protein>